<dbReference type="EMBL" id="BMAT01004790">
    <property type="protein sequence ID" value="GFR80717.1"/>
    <property type="molecule type" value="Genomic_DNA"/>
</dbReference>
<feature type="repeat" description="TPR" evidence="4">
    <location>
        <begin position="465"/>
        <end position="498"/>
    </location>
</feature>
<dbReference type="Pfam" id="PF13181">
    <property type="entry name" value="TPR_8"/>
    <property type="match status" value="2"/>
</dbReference>
<evidence type="ECO:0000256" key="1">
    <source>
        <dbReference type="ARBA" id="ARBA00022803"/>
    </source>
</evidence>
<evidence type="ECO:0000256" key="4">
    <source>
        <dbReference type="PROSITE-ProRule" id="PRU00339"/>
    </source>
</evidence>
<proteinExistence type="inferred from homology"/>
<evidence type="ECO:0000256" key="2">
    <source>
        <dbReference type="ARBA" id="ARBA00038210"/>
    </source>
</evidence>
<organism evidence="7 8">
    <name type="scientific">Elysia marginata</name>
    <dbReference type="NCBI Taxonomy" id="1093978"/>
    <lineage>
        <taxon>Eukaryota</taxon>
        <taxon>Metazoa</taxon>
        <taxon>Spiralia</taxon>
        <taxon>Lophotrochozoa</taxon>
        <taxon>Mollusca</taxon>
        <taxon>Gastropoda</taxon>
        <taxon>Heterobranchia</taxon>
        <taxon>Euthyneura</taxon>
        <taxon>Panpulmonata</taxon>
        <taxon>Sacoglossa</taxon>
        <taxon>Placobranchoidea</taxon>
        <taxon>Plakobranchidae</taxon>
        <taxon>Elysia</taxon>
    </lineage>
</organism>
<dbReference type="InterPro" id="IPR033396">
    <property type="entry name" value="DUF5107"/>
</dbReference>
<keyword evidence="1 4" id="KW-0802">TPR repeat</keyword>
<dbReference type="GO" id="GO:0051301">
    <property type="term" value="P:cell division"/>
    <property type="evidence" value="ECO:0007669"/>
    <property type="project" value="TreeGrafter"/>
</dbReference>
<reference evidence="7 8" key="1">
    <citation type="journal article" date="2021" name="Elife">
        <title>Chloroplast acquisition without the gene transfer in kleptoplastic sea slugs, Plakobranchus ocellatus.</title>
        <authorList>
            <person name="Maeda T."/>
            <person name="Takahashi S."/>
            <person name="Yoshida T."/>
            <person name="Shimamura S."/>
            <person name="Takaki Y."/>
            <person name="Nagai Y."/>
            <person name="Toyoda A."/>
            <person name="Suzuki Y."/>
            <person name="Arimoto A."/>
            <person name="Ishii H."/>
            <person name="Satoh N."/>
            <person name="Nishiyama T."/>
            <person name="Hasebe M."/>
            <person name="Maruyama T."/>
            <person name="Minagawa J."/>
            <person name="Obokata J."/>
            <person name="Shigenobu S."/>
        </authorList>
    </citation>
    <scope>NUCLEOTIDE SEQUENCE [LARGE SCALE GENOMIC DNA]</scope>
</reference>
<sequence length="991" mass="114492">MNIPTYPFSDPDPIPILWKNPKIFPYYKYNGYSKKSVNKKWKVVTLENKYIKVIIIPDLGGKVWGAIDKTTGEEFIYQNDAIKFRNISMRGPWTSGGIEFNFGVVGHHPSTVAHVDYQLQKYAGSKSCIVGTTDLPSNTQWQVEIRLSEGQSFFETRTAWYNASEQEQAYYNWMTAAAVASEDLEFFIPGNISLNHNGTMCSWSIDKQGRRLNRYRENNFGGNKSYHITGIYKDFYCGYYHDKQVGFGHWSAEEQMPGKKLWLWALSREGAIWEDLLTDNHGQYVEYQMGRLLTQFTPSNAPSVITQVGFEPFVRDYWEEIWFPFKDIGGVKKVNRYAAINIERNKNNILLKVNALQQINDTISVFVNDKKVFQKAIKMEPATVGNIKVNNISATENYTLKIGHLMSYNSDHSQLLLKRPYRVSQEEFDRQNTAYYRGYEALKGREYAKAKAYLLKAFAKDSVHKETLIKLADIYIRADESKKALNYINRVLKINTYHPEANYLGGLAYRDQADYYNALDSFGWAARSIGYRSAAYTEMAQIYLQMGLTEKASEYAKNALQFNTQNISALKTLAVASRLNKNKAVFDKTIHQIQSLAPLDPFTKVEKALNTNQLLNPILEKIRSEFPFETCLQVAIYYHRIGQNKDAMSILRASPNHVKIKLWKAYITCDIALLDKIAGQDPSFVFPYRKETLKVLEWVVNHHKNWKFKYYLAQNYIAINHLNKGLELLNKLEDKPDYDMFYSFRARMNTDRAEKDYSKALKIAPQSWKHWYDLANHYMGQNLYEQAYNFLAEAVKTFPENQQIRFSYAQAAIAMADYKTAVDASNVNILPSEGFKKARKVFEEAHLLYAQELIKKGEIDEALENLKVSKTWPETLGAGKPYQPDERWADYLIAVCYRKQGNKNQSIQYLNKVIDRTPKVSSNTEPDIKYALRLIALENKKAKNQLQKELSILESKVSKKAKQTIEVYHQLAKPDSQNSYSLLIRDSYSSK</sequence>
<dbReference type="InterPro" id="IPR019734">
    <property type="entry name" value="TPR_rpt"/>
</dbReference>
<accession>A0AAV4G5E6</accession>
<dbReference type="PANTHER" id="PTHR12558">
    <property type="entry name" value="CELL DIVISION CYCLE 16,23,27"/>
    <property type="match status" value="1"/>
</dbReference>
<dbReference type="SMART" id="SM00028">
    <property type="entry name" value="TPR"/>
    <property type="match status" value="5"/>
</dbReference>
<feature type="domain" description="DUF5107" evidence="6">
    <location>
        <begin position="22"/>
        <end position="324"/>
    </location>
</feature>
<dbReference type="Pfam" id="PF17128">
    <property type="entry name" value="DUF5107"/>
    <property type="match status" value="1"/>
</dbReference>
<feature type="repeat" description="TPR" evidence="4">
    <location>
        <begin position="533"/>
        <end position="566"/>
    </location>
</feature>
<feature type="coiled-coil region" evidence="5">
    <location>
        <begin position="936"/>
        <end position="963"/>
    </location>
</feature>
<gene>
    <name evidence="7" type="ORF">ElyMa_002323000</name>
</gene>
<name>A0AAV4G5E6_9GAST</name>
<dbReference type="PROSITE" id="PS50005">
    <property type="entry name" value="TPR"/>
    <property type="match status" value="3"/>
</dbReference>
<dbReference type="AlphaFoldDB" id="A0AAV4G5E6"/>
<comment type="similarity">
    <text evidence="2">Belongs to the APC3/CDC27 family.</text>
</comment>
<evidence type="ECO:0000256" key="3">
    <source>
        <dbReference type="ARBA" id="ARBA00039307"/>
    </source>
</evidence>
<dbReference type="PANTHER" id="PTHR12558:SF13">
    <property type="entry name" value="CELL DIVISION CYCLE PROTEIN 27 HOMOLOG"/>
    <property type="match status" value="1"/>
</dbReference>
<dbReference type="Pfam" id="PF13432">
    <property type="entry name" value="TPR_16"/>
    <property type="match status" value="1"/>
</dbReference>
<evidence type="ECO:0000313" key="8">
    <source>
        <dbReference type="Proteomes" id="UP000762676"/>
    </source>
</evidence>
<evidence type="ECO:0000259" key="6">
    <source>
        <dbReference type="Pfam" id="PF17128"/>
    </source>
</evidence>
<keyword evidence="8" id="KW-1185">Reference proteome</keyword>
<evidence type="ECO:0000256" key="5">
    <source>
        <dbReference type="SAM" id="Coils"/>
    </source>
</evidence>
<evidence type="ECO:0000313" key="7">
    <source>
        <dbReference type="EMBL" id="GFR80717.1"/>
    </source>
</evidence>
<protein>
    <recommendedName>
        <fullName evidence="3">Cell division cycle protein 27 homolog</fullName>
    </recommendedName>
</protein>
<dbReference type="InterPro" id="IPR011990">
    <property type="entry name" value="TPR-like_helical_dom_sf"/>
</dbReference>
<comment type="caution">
    <text evidence="7">The sequence shown here is derived from an EMBL/GenBank/DDBJ whole genome shotgun (WGS) entry which is preliminary data.</text>
</comment>
<feature type="repeat" description="TPR" evidence="4">
    <location>
        <begin position="768"/>
        <end position="801"/>
    </location>
</feature>
<keyword evidence="5" id="KW-0175">Coiled coil</keyword>
<dbReference type="Gene3D" id="1.25.40.10">
    <property type="entry name" value="Tetratricopeptide repeat domain"/>
    <property type="match status" value="4"/>
</dbReference>
<dbReference type="Proteomes" id="UP000762676">
    <property type="component" value="Unassembled WGS sequence"/>
</dbReference>
<dbReference type="SUPFAM" id="SSF48452">
    <property type="entry name" value="TPR-like"/>
    <property type="match status" value="4"/>
</dbReference>